<gene>
    <name evidence="3" type="ORF">TSAR_009265</name>
</gene>
<dbReference type="STRING" id="543379.A0A232FHZ7"/>
<evidence type="ECO:0000313" key="3">
    <source>
        <dbReference type="EMBL" id="OXU30374.1"/>
    </source>
</evidence>
<dbReference type="Proteomes" id="UP000215335">
    <property type="component" value="Unassembled WGS sequence"/>
</dbReference>
<protein>
    <submittedName>
        <fullName evidence="3">Uncharacterized protein</fullName>
    </submittedName>
</protein>
<feature type="compositionally biased region" description="Polar residues" evidence="1">
    <location>
        <begin position="437"/>
        <end position="449"/>
    </location>
</feature>
<feature type="compositionally biased region" description="Basic residues" evidence="1">
    <location>
        <begin position="42"/>
        <end position="54"/>
    </location>
</feature>
<feature type="compositionally biased region" description="Basic and acidic residues" evidence="1">
    <location>
        <begin position="566"/>
        <end position="586"/>
    </location>
</feature>
<feature type="region of interest" description="Disordered" evidence="1">
    <location>
        <begin position="563"/>
        <end position="607"/>
    </location>
</feature>
<feature type="non-terminal residue" evidence="3">
    <location>
        <position position="1"/>
    </location>
</feature>
<feature type="region of interest" description="Disordered" evidence="1">
    <location>
        <begin position="177"/>
        <end position="221"/>
    </location>
</feature>
<feature type="transmembrane region" description="Helical" evidence="2">
    <location>
        <begin position="90"/>
        <end position="111"/>
    </location>
</feature>
<keyword evidence="2" id="KW-1133">Transmembrane helix</keyword>
<sequence length="630" mass="67232">RSFDFRYKNSLIFQTPGPRRRIDTCEIRKKRTRNARQPGMHHNNRLREKNRRVSGKRRISPLSINFKKPPERAIGISVLQRREPVTVTQFVMRLLNSAVLVLVLLGVALAVPTKKRIAKKSISNSLAPRALEPVDQSLDEPAKLSDAALMEIAGENVDRAKKSTKFCVEIRDDKPTQVDCDEIKNRPILPPPPPPVPEPQEPAPPPPPPPPPAPAPVPQQQPEEYKFQVPCEPEIAPFYVDPPGEIVYAATGNCAQHAPALLHVPSNNPLYTIPAGGVSGTPSMNVLHLPTGSFPAGGAPGASGSPSINVLHLPTGSLPSTHGYGVAPTVHISPSAGAGTSGPTVIPLHTTGGAGTVPGHTPSVIHLIRPSPLQHGITHGGLSLHGHGGLPLHGAQQTPSVECTCRSTSSGSLAKSADGTPLSNEALALKFLQDVQRNAQPSGSPSSPMVVQVGPGQHLGQGQPGSPMMMMMSSGPGSPVMAGKSDMRYMPPMSNVNQPQVVFQQQGTSMNGMGGIGMHGYPTLMPGYPTALLRDMYPVSMLRSKADCLQDSFSKAAQMMPQVVRHSREEAGQEQAKQKTEEKPEEAIPSPGDIVESILSDEADKADKNSRIARFLAEKDAESNSVLEEK</sequence>
<name>A0A232FHZ7_9HYME</name>
<feature type="region of interest" description="Disordered" evidence="1">
    <location>
        <begin position="437"/>
        <end position="469"/>
    </location>
</feature>
<dbReference type="AlphaFoldDB" id="A0A232FHZ7"/>
<organism evidence="3 4">
    <name type="scientific">Trichomalopsis sarcophagae</name>
    <dbReference type="NCBI Taxonomy" id="543379"/>
    <lineage>
        <taxon>Eukaryota</taxon>
        <taxon>Metazoa</taxon>
        <taxon>Ecdysozoa</taxon>
        <taxon>Arthropoda</taxon>
        <taxon>Hexapoda</taxon>
        <taxon>Insecta</taxon>
        <taxon>Pterygota</taxon>
        <taxon>Neoptera</taxon>
        <taxon>Endopterygota</taxon>
        <taxon>Hymenoptera</taxon>
        <taxon>Apocrita</taxon>
        <taxon>Proctotrupomorpha</taxon>
        <taxon>Chalcidoidea</taxon>
        <taxon>Pteromalidae</taxon>
        <taxon>Pteromalinae</taxon>
        <taxon>Trichomalopsis</taxon>
    </lineage>
</organism>
<keyword evidence="4" id="KW-1185">Reference proteome</keyword>
<comment type="caution">
    <text evidence="3">The sequence shown here is derived from an EMBL/GenBank/DDBJ whole genome shotgun (WGS) entry which is preliminary data.</text>
</comment>
<keyword evidence="2" id="KW-0472">Membrane</keyword>
<dbReference type="EMBL" id="NNAY01000166">
    <property type="protein sequence ID" value="OXU30374.1"/>
    <property type="molecule type" value="Genomic_DNA"/>
</dbReference>
<dbReference type="OrthoDB" id="10671233at2759"/>
<evidence type="ECO:0000313" key="4">
    <source>
        <dbReference type="Proteomes" id="UP000215335"/>
    </source>
</evidence>
<proteinExistence type="predicted"/>
<evidence type="ECO:0000256" key="2">
    <source>
        <dbReference type="SAM" id="Phobius"/>
    </source>
</evidence>
<reference evidence="3 4" key="1">
    <citation type="journal article" date="2017" name="Curr. Biol.">
        <title>The Evolution of Venom by Co-option of Single-Copy Genes.</title>
        <authorList>
            <person name="Martinson E.O."/>
            <person name="Mrinalini"/>
            <person name="Kelkar Y.D."/>
            <person name="Chang C.H."/>
            <person name="Werren J.H."/>
        </authorList>
    </citation>
    <scope>NUCLEOTIDE SEQUENCE [LARGE SCALE GENOMIC DNA]</scope>
    <source>
        <strain evidence="3 4">Alberta</strain>
        <tissue evidence="3">Whole body</tissue>
    </source>
</reference>
<accession>A0A232FHZ7</accession>
<evidence type="ECO:0000256" key="1">
    <source>
        <dbReference type="SAM" id="MobiDB-lite"/>
    </source>
</evidence>
<keyword evidence="2" id="KW-0812">Transmembrane</keyword>
<feature type="compositionally biased region" description="Pro residues" evidence="1">
    <location>
        <begin position="188"/>
        <end position="219"/>
    </location>
</feature>
<feature type="region of interest" description="Disordered" evidence="1">
    <location>
        <begin position="32"/>
        <end position="54"/>
    </location>
</feature>